<proteinExistence type="predicted"/>
<evidence type="ECO:0000313" key="3">
    <source>
        <dbReference type="Proteomes" id="UP001149140"/>
    </source>
</evidence>
<evidence type="ECO:0000259" key="1">
    <source>
        <dbReference type="Pfam" id="PF00248"/>
    </source>
</evidence>
<feature type="domain" description="NADP-dependent oxidoreductase" evidence="1">
    <location>
        <begin position="37"/>
        <end position="221"/>
    </location>
</feature>
<sequence>MGARLGLGLAALGRPGYLNVGHGAELGEDRSVDALRARTFEVLDFAYAAGVRDFDVARSYGRGEEFLGEWLRAHNPSGVHVSSKWGYVYTAGWQVDHDPPEVKHHDLATFQRQLNESRENLGEWLGLYQIHSATPESGVLADDALLSAMQETDLPLGVSVSGVSQAETIDAALATGLFDAVQATWNLHERAAEDALARAAARGLEVIVKEGLANGRLADRDDVALAAALAQPWATVVLSGAASVDVLRSNLRAREASPPDDLDALVEDSEAYWSRRAALAWN</sequence>
<gene>
    <name evidence="2" type="ORF">OM076_05195</name>
</gene>
<dbReference type="Proteomes" id="UP001149140">
    <property type="component" value="Unassembled WGS sequence"/>
</dbReference>
<dbReference type="AlphaFoldDB" id="A0A9X3MR30"/>
<name>A0A9X3MR30_9ACTN</name>
<protein>
    <submittedName>
        <fullName evidence="2">Aldo/keto reductase</fullName>
    </submittedName>
</protein>
<dbReference type="SUPFAM" id="SSF51430">
    <property type="entry name" value="NAD(P)-linked oxidoreductase"/>
    <property type="match status" value="1"/>
</dbReference>
<dbReference type="Gene3D" id="3.20.20.100">
    <property type="entry name" value="NADP-dependent oxidoreductase domain"/>
    <property type="match status" value="1"/>
</dbReference>
<dbReference type="PANTHER" id="PTHR43312:SF1">
    <property type="entry name" value="NADP-DEPENDENT OXIDOREDUCTASE DOMAIN-CONTAINING PROTEIN"/>
    <property type="match status" value="1"/>
</dbReference>
<dbReference type="InterPro" id="IPR023210">
    <property type="entry name" value="NADP_OxRdtase_dom"/>
</dbReference>
<keyword evidence="3" id="KW-1185">Reference proteome</keyword>
<dbReference type="InterPro" id="IPR036812">
    <property type="entry name" value="NAD(P)_OxRdtase_dom_sf"/>
</dbReference>
<organism evidence="2 3">
    <name type="scientific">Solirubrobacter ginsenosidimutans</name>
    <dbReference type="NCBI Taxonomy" id="490573"/>
    <lineage>
        <taxon>Bacteria</taxon>
        <taxon>Bacillati</taxon>
        <taxon>Actinomycetota</taxon>
        <taxon>Thermoleophilia</taxon>
        <taxon>Solirubrobacterales</taxon>
        <taxon>Solirubrobacteraceae</taxon>
        <taxon>Solirubrobacter</taxon>
    </lineage>
</organism>
<dbReference type="Pfam" id="PF00248">
    <property type="entry name" value="Aldo_ket_red"/>
    <property type="match status" value="1"/>
</dbReference>
<dbReference type="PANTHER" id="PTHR43312">
    <property type="entry name" value="D-THREO-ALDOSE 1-DEHYDROGENASE"/>
    <property type="match status" value="1"/>
</dbReference>
<dbReference type="InterPro" id="IPR053135">
    <property type="entry name" value="AKR2_Oxidoreductase"/>
</dbReference>
<reference evidence="2" key="1">
    <citation type="submission" date="2022-10" db="EMBL/GenBank/DDBJ databases">
        <title>The WGS of Solirubrobacter ginsenosidimutans DSM 21036.</title>
        <authorList>
            <person name="Jiang Z."/>
        </authorList>
    </citation>
    <scope>NUCLEOTIDE SEQUENCE</scope>
    <source>
        <strain evidence="2">DSM 21036</strain>
    </source>
</reference>
<accession>A0A9X3MR30</accession>
<dbReference type="RefSeq" id="WP_270038407.1">
    <property type="nucleotide sequence ID" value="NZ_JAPDOD010000003.1"/>
</dbReference>
<dbReference type="EMBL" id="JAPDOD010000003">
    <property type="protein sequence ID" value="MDA0159648.1"/>
    <property type="molecule type" value="Genomic_DNA"/>
</dbReference>
<comment type="caution">
    <text evidence="2">The sequence shown here is derived from an EMBL/GenBank/DDBJ whole genome shotgun (WGS) entry which is preliminary data.</text>
</comment>
<evidence type="ECO:0000313" key="2">
    <source>
        <dbReference type="EMBL" id="MDA0159648.1"/>
    </source>
</evidence>